<evidence type="ECO:0000259" key="1">
    <source>
        <dbReference type="Pfam" id="PF01636"/>
    </source>
</evidence>
<dbReference type="GO" id="GO:0016740">
    <property type="term" value="F:transferase activity"/>
    <property type="evidence" value="ECO:0007669"/>
    <property type="project" value="UniProtKB-KW"/>
</dbReference>
<dbReference type="RefSeq" id="WP_198498340.1">
    <property type="nucleotide sequence ID" value="NZ_CP065989.1"/>
</dbReference>
<dbReference type="Gene3D" id="3.30.200.20">
    <property type="entry name" value="Phosphorylase Kinase, domain 1"/>
    <property type="match status" value="1"/>
</dbReference>
<protein>
    <submittedName>
        <fullName evidence="2">Macrolide 2'-phosphotransferase</fullName>
    </submittedName>
</protein>
<dbReference type="Pfam" id="PF01636">
    <property type="entry name" value="APH"/>
    <property type="match status" value="1"/>
</dbReference>
<organism evidence="2 3">
    <name type="scientific">Brevibacterium casei</name>
    <dbReference type="NCBI Taxonomy" id="33889"/>
    <lineage>
        <taxon>Bacteria</taxon>
        <taxon>Bacillati</taxon>
        <taxon>Actinomycetota</taxon>
        <taxon>Actinomycetes</taxon>
        <taxon>Micrococcales</taxon>
        <taxon>Brevibacteriaceae</taxon>
        <taxon>Brevibacterium</taxon>
    </lineage>
</organism>
<dbReference type="InterPro" id="IPR002575">
    <property type="entry name" value="Aminoglycoside_PTrfase"/>
</dbReference>
<dbReference type="SUPFAM" id="SSF56112">
    <property type="entry name" value="Protein kinase-like (PK-like)"/>
    <property type="match status" value="1"/>
</dbReference>
<dbReference type="EMBL" id="CP065989">
    <property type="protein sequence ID" value="QQB13114.1"/>
    <property type="molecule type" value="Genomic_DNA"/>
</dbReference>
<keyword evidence="2" id="KW-0808">Transferase</keyword>
<dbReference type="Proteomes" id="UP000595374">
    <property type="component" value="Chromosome"/>
</dbReference>
<evidence type="ECO:0000313" key="2">
    <source>
        <dbReference type="EMBL" id="QQB13114.1"/>
    </source>
</evidence>
<dbReference type="Gene3D" id="3.90.1200.10">
    <property type="match status" value="1"/>
</dbReference>
<feature type="domain" description="Aminoglycoside phosphotransferase" evidence="1">
    <location>
        <begin position="31"/>
        <end position="263"/>
    </location>
</feature>
<dbReference type="AlphaFoldDB" id="A0A7T4DIQ5"/>
<name>A0A7T4DIQ5_9MICO</name>
<dbReference type="InterPro" id="IPR011009">
    <property type="entry name" value="Kinase-like_dom_sf"/>
</dbReference>
<dbReference type="CDD" id="cd05152">
    <property type="entry name" value="MPH2"/>
    <property type="match status" value="1"/>
</dbReference>
<proteinExistence type="predicted"/>
<sequence>MDQSPRSPLAISELAAEHGLTLVPESVSIDEIGLDFRVAFAEAADGSAWVLRIPRRPDVTERADVEGRFLGSVAPHLSVDVPDWQIHTDRLIAYPLLPGSPGLTLDEDAQPRWHFDVEATDYAHSLGDVLAELHAVDPAVVRDSGIPILSPAEVRQQKREDIAAVVREFEVAEDLRERWAAWLDDDRYWPTWSTVTHGEIYPAHQLMEGTRIVGLLDWTTAAVGDPARDFMFHQMSVSPEAFDLTVERYVERGGRVWPKLAEHCAEMFSTAAVDLGLYALDTGDVGHLEAAREQLNPVAG</sequence>
<evidence type="ECO:0000313" key="3">
    <source>
        <dbReference type="Proteomes" id="UP000595374"/>
    </source>
</evidence>
<accession>A0A7T4DIQ5</accession>
<gene>
    <name evidence="2" type="ORF">I6H47_09590</name>
</gene>
<reference evidence="2 3" key="1">
    <citation type="submission" date="2020-12" db="EMBL/GenBank/DDBJ databases">
        <title>FDA dAtabase for Regulatory Grade micrObial Sequences (FDA-ARGOS): Supporting development and validation of Infectious Disease Dx tests.</title>
        <authorList>
            <person name="Sproer C."/>
            <person name="Gronow S."/>
            <person name="Severitt S."/>
            <person name="Schroder I."/>
            <person name="Tallon L."/>
            <person name="Sadzewicz L."/>
            <person name="Zhao X."/>
            <person name="Boylan J."/>
            <person name="Ott S."/>
            <person name="Bowen H."/>
            <person name="Vavikolanu K."/>
            <person name="Mehta A."/>
            <person name="Aluvathingal J."/>
            <person name="Nadendla S."/>
            <person name="Lowell S."/>
            <person name="Myers T."/>
            <person name="Yan Y."/>
            <person name="Sichtig H."/>
        </authorList>
    </citation>
    <scope>NUCLEOTIDE SEQUENCE [LARGE SCALE GENOMIC DNA]</scope>
    <source>
        <strain evidence="2 3">FDAARGOS_990</strain>
    </source>
</reference>